<dbReference type="RefSeq" id="WP_158344151.1">
    <property type="nucleotide sequence ID" value="NZ_JAHQCW010000058.1"/>
</dbReference>
<dbReference type="Pfam" id="PF02653">
    <property type="entry name" value="BPD_transp_2"/>
    <property type="match status" value="1"/>
</dbReference>
<gene>
    <name evidence="7" type="ORF">KTH89_23005</name>
</gene>
<evidence type="ECO:0000256" key="3">
    <source>
        <dbReference type="ARBA" id="ARBA00022692"/>
    </source>
</evidence>
<dbReference type="EMBL" id="JAHQCW010000058">
    <property type="protein sequence ID" value="MBU9739408.1"/>
    <property type="molecule type" value="Genomic_DNA"/>
</dbReference>
<evidence type="ECO:0000256" key="1">
    <source>
        <dbReference type="ARBA" id="ARBA00004651"/>
    </source>
</evidence>
<dbReference type="CDD" id="cd06579">
    <property type="entry name" value="TM_PBP1_transp_AraH_like"/>
    <property type="match status" value="1"/>
</dbReference>
<feature type="transmembrane region" description="Helical" evidence="6">
    <location>
        <begin position="46"/>
        <end position="66"/>
    </location>
</feature>
<reference evidence="7" key="1">
    <citation type="submission" date="2021-06" db="EMBL/GenBank/DDBJ databases">
        <title>Description of novel taxa of the family Lachnospiraceae.</title>
        <authorList>
            <person name="Chaplin A.V."/>
            <person name="Sokolova S.R."/>
            <person name="Pikina A.P."/>
            <person name="Korzhanova M."/>
            <person name="Belova V."/>
            <person name="Korostin D."/>
            <person name="Efimov B.A."/>
        </authorList>
    </citation>
    <scope>NUCLEOTIDE SEQUENCE</scope>
    <source>
        <strain evidence="7">ASD5720</strain>
    </source>
</reference>
<feature type="transmembrane region" description="Helical" evidence="6">
    <location>
        <begin position="163"/>
        <end position="184"/>
    </location>
</feature>
<proteinExistence type="predicted"/>
<dbReference type="PANTHER" id="PTHR32196">
    <property type="entry name" value="ABC TRANSPORTER PERMEASE PROTEIN YPHD-RELATED-RELATED"/>
    <property type="match status" value="1"/>
</dbReference>
<dbReference type="AlphaFoldDB" id="A0A949K8U7"/>
<dbReference type="GO" id="GO:0005886">
    <property type="term" value="C:plasma membrane"/>
    <property type="evidence" value="ECO:0007669"/>
    <property type="project" value="UniProtKB-SubCell"/>
</dbReference>
<keyword evidence="8" id="KW-1185">Reference proteome</keyword>
<keyword evidence="5 6" id="KW-0472">Membrane</keyword>
<name>A0A949K8U7_9FIRM</name>
<dbReference type="GO" id="GO:0022857">
    <property type="term" value="F:transmembrane transporter activity"/>
    <property type="evidence" value="ECO:0007669"/>
    <property type="project" value="InterPro"/>
</dbReference>
<dbReference type="PANTHER" id="PTHR32196:SF72">
    <property type="entry name" value="RIBOSE IMPORT PERMEASE PROTEIN RBSC"/>
    <property type="match status" value="1"/>
</dbReference>
<feature type="transmembrane region" description="Helical" evidence="6">
    <location>
        <begin position="73"/>
        <end position="90"/>
    </location>
</feature>
<evidence type="ECO:0000256" key="6">
    <source>
        <dbReference type="SAM" id="Phobius"/>
    </source>
</evidence>
<feature type="transmembrane region" description="Helical" evidence="6">
    <location>
        <begin position="21"/>
        <end position="40"/>
    </location>
</feature>
<evidence type="ECO:0000256" key="5">
    <source>
        <dbReference type="ARBA" id="ARBA00023136"/>
    </source>
</evidence>
<evidence type="ECO:0000313" key="7">
    <source>
        <dbReference type="EMBL" id="MBU9739408.1"/>
    </source>
</evidence>
<keyword evidence="2" id="KW-1003">Cell membrane</keyword>
<evidence type="ECO:0000313" key="8">
    <source>
        <dbReference type="Proteomes" id="UP000712157"/>
    </source>
</evidence>
<feature type="transmembrane region" description="Helical" evidence="6">
    <location>
        <begin position="96"/>
        <end position="117"/>
    </location>
</feature>
<keyword evidence="4 6" id="KW-1133">Transmembrane helix</keyword>
<evidence type="ECO:0000256" key="2">
    <source>
        <dbReference type="ARBA" id="ARBA00022475"/>
    </source>
</evidence>
<feature type="transmembrane region" description="Helical" evidence="6">
    <location>
        <begin position="270"/>
        <end position="289"/>
    </location>
</feature>
<dbReference type="Proteomes" id="UP000712157">
    <property type="component" value="Unassembled WGS sequence"/>
</dbReference>
<sequence>MEKSLTIRERIKKGGGSEITICIAYIGLCIIFSILSPNFFSGKNFINIGIYSAIMGITAAATTLVLICGCIDISVGAVMGLTGMISALLLKAGVPIVVAVLIALLAGAAVGTINGLLVSKGKIVPMIATMATMSIIRGIAYLTNNGISIVVSNAKFNWLGRGYVGPIPFILIIMAIVYLGMFYLSKYTAYGRKLYATGSNQRAGYLAGINTDGTILSVYILNGVFAGLSGILMAAQSGAGLPTAGDTYEMTIISACVLGGTSINGGKGNVWGTLVGVLLLTTISNGLTMLSISSFWQQIIKGTILLAAVLIDAWRGGSYKKV</sequence>
<accession>A0A949K8U7</accession>
<protein>
    <submittedName>
        <fullName evidence="7">ABC transporter permease</fullName>
    </submittedName>
</protein>
<comment type="subcellular location">
    <subcellularLocation>
        <location evidence="1">Cell membrane</location>
        <topology evidence="1">Multi-pass membrane protein</topology>
    </subcellularLocation>
</comment>
<feature type="transmembrane region" description="Helical" evidence="6">
    <location>
        <begin position="124"/>
        <end position="143"/>
    </location>
</feature>
<dbReference type="InterPro" id="IPR001851">
    <property type="entry name" value="ABC_transp_permease"/>
</dbReference>
<comment type="caution">
    <text evidence="7">The sequence shown here is derived from an EMBL/GenBank/DDBJ whole genome shotgun (WGS) entry which is preliminary data.</text>
</comment>
<evidence type="ECO:0000256" key="4">
    <source>
        <dbReference type="ARBA" id="ARBA00022989"/>
    </source>
</evidence>
<keyword evidence="3 6" id="KW-0812">Transmembrane</keyword>
<organism evidence="7 8">
    <name type="scientific">Diplocloster agilis</name>
    <dbReference type="NCBI Taxonomy" id="2850323"/>
    <lineage>
        <taxon>Bacteria</taxon>
        <taxon>Bacillati</taxon>
        <taxon>Bacillota</taxon>
        <taxon>Clostridia</taxon>
        <taxon>Lachnospirales</taxon>
        <taxon>Lachnospiraceae</taxon>
        <taxon>Diplocloster</taxon>
    </lineage>
</organism>